<organism evidence="1 2">
    <name type="scientific">Trifolium medium</name>
    <dbReference type="NCBI Taxonomy" id="97028"/>
    <lineage>
        <taxon>Eukaryota</taxon>
        <taxon>Viridiplantae</taxon>
        <taxon>Streptophyta</taxon>
        <taxon>Embryophyta</taxon>
        <taxon>Tracheophyta</taxon>
        <taxon>Spermatophyta</taxon>
        <taxon>Magnoliopsida</taxon>
        <taxon>eudicotyledons</taxon>
        <taxon>Gunneridae</taxon>
        <taxon>Pentapetalae</taxon>
        <taxon>rosids</taxon>
        <taxon>fabids</taxon>
        <taxon>Fabales</taxon>
        <taxon>Fabaceae</taxon>
        <taxon>Papilionoideae</taxon>
        <taxon>50 kb inversion clade</taxon>
        <taxon>NPAAA clade</taxon>
        <taxon>Hologalegina</taxon>
        <taxon>IRL clade</taxon>
        <taxon>Trifolieae</taxon>
        <taxon>Trifolium</taxon>
    </lineage>
</organism>
<evidence type="ECO:0000313" key="1">
    <source>
        <dbReference type="EMBL" id="MCI09119.1"/>
    </source>
</evidence>
<sequence length="64" mass="7058">MVMTEENGTEREPAGFLEPSPVHRFRRFTPVPSSFLPVSLTSGFGLHSGSVLFPVHCRTGRTGR</sequence>
<accession>A0A392PCA3</accession>
<evidence type="ECO:0000313" key="2">
    <source>
        <dbReference type="Proteomes" id="UP000265520"/>
    </source>
</evidence>
<proteinExistence type="predicted"/>
<protein>
    <submittedName>
        <fullName evidence="1">Uncharacterized protein</fullName>
    </submittedName>
</protein>
<dbReference type="AlphaFoldDB" id="A0A392PCA3"/>
<reference evidence="1 2" key="1">
    <citation type="journal article" date="2018" name="Front. Plant Sci.">
        <title>Red Clover (Trifolium pratense) and Zigzag Clover (T. medium) - A Picture of Genomic Similarities and Differences.</title>
        <authorList>
            <person name="Dluhosova J."/>
            <person name="Istvanek J."/>
            <person name="Nedelnik J."/>
            <person name="Repkova J."/>
        </authorList>
    </citation>
    <scope>NUCLEOTIDE SEQUENCE [LARGE SCALE GENOMIC DNA]</scope>
    <source>
        <strain evidence="2">cv. 10/8</strain>
        <tissue evidence="1">Leaf</tissue>
    </source>
</reference>
<dbReference type="EMBL" id="LXQA010071450">
    <property type="protein sequence ID" value="MCI09119.1"/>
    <property type="molecule type" value="Genomic_DNA"/>
</dbReference>
<dbReference type="Proteomes" id="UP000265520">
    <property type="component" value="Unassembled WGS sequence"/>
</dbReference>
<comment type="caution">
    <text evidence="1">The sequence shown here is derived from an EMBL/GenBank/DDBJ whole genome shotgun (WGS) entry which is preliminary data.</text>
</comment>
<name>A0A392PCA3_9FABA</name>
<keyword evidence="2" id="KW-1185">Reference proteome</keyword>
<feature type="non-terminal residue" evidence="1">
    <location>
        <position position="64"/>
    </location>
</feature>